<evidence type="ECO:0000313" key="3">
    <source>
        <dbReference type="Proteomes" id="UP000239471"/>
    </source>
</evidence>
<dbReference type="AlphaFoldDB" id="A0A2T0BFD8"/>
<evidence type="ECO:0000313" key="2">
    <source>
        <dbReference type="EMBL" id="PRR82626.1"/>
    </source>
</evidence>
<keyword evidence="1" id="KW-1133">Transmembrane helix</keyword>
<keyword evidence="1" id="KW-0812">Transmembrane</keyword>
<sequence length="262" mass="28939">MLGKLIKYEFKATARLLIPLYCALIGFAIINKLFIGNGFEIENVEFLNGIPFMITMAAYGITMVATMVVTLIIIIQRFYKNLLCDEGYLMNTLPISVWKNITSKLAVAFIWNVISGAVALLSIFILAYHSGIMNDINSGIKEIYTLAYNEFGSGINLIIIEFIIATLVQAVSGIIIIYTSISLGHLANKRKILCSFGAFIVLNMISSAISGMFTSSFVFEMNDISISSIQTEVLIMTIITIVLTAGFFATSNYILKNKLNLE</sequence>
<evidence type="ECO:0008006" key="4">
    <source>
        <dbReference type="Google" id="ProtNLM"/>
    </source>
</evidence>
<feature type="transmembrane region" description="Helical" evidence="1">
    <location>
        <begin position="233"/>
        <end position="255"/>
    </location>
</feature>
<proteinExistence type="predicted"/>
<accession>A0A2T0BFD8</accession>
<name>A0A2T0BFD8_9CLOT</name>
<feature type="transmembrane region" description="Helical" evidence="1">
    <location>
        <begin position="155"/>
        <end position="180"/>
    </location>
</feature>
<dbReference type="Proteomes" id="UP000239471">
    <property type="component" value="Unassembled WGS sequence"/>
</dbReference>
<feature type="transmembrane region" description="Helical" evidence="1">
    <location>
        <begin position="12"/>
        <end position="30"/>
    </location>
</feature>
<feature type="transmembrane region" description="Helical" evidence="1">
    <location>
        <begin position="105"/>
        <end position="128"/>
    </location>
</feature>
<dbReference type="EMBL" id="PVXQ01000014">
    <property type="protein sequence ID" value="PRR82626.1"/>
    <property type="molecule type" value="Genomic_DNA"/>
</dbReference>
<keyword evidence="3" id="KW-1185">Reference proteome</keyword>
<feature type="transmembrane region" description="Helical" evidence="1">
    <location>
        <begin position="192"/>
        <end position="213"/>
    </location>
</feature>
<reference evidence="2 3" key="1">
    <citation type="submission" date="2018-03" db="EMBL/GenBank/DDBJ databases">
        <title>Genome sequence of Clostridium vincentii DSM 10228.</title>
        <authorList>
            <person name="Poehlein A."/>
            <person name="Daniel R."/>
        </authorList>
    </citation>
    <scope>NUCLEOTIDE SEQUENCE [LARGE SCALE GENOMIC DNA]</scope>
    <source>
        <strain evidence="2 3">DSM 10228</strain>
    </source>
</reference>
<keyword evidence="1" id="KW-0472">Membrane</keyword>
<dbReference type="OrthoDB" id="9816138at2"/>
<organism evidence="2 3">
    <name type="scientific">Clostridium vincentii</name>
    <dbReference type="NCBI Taxonomy" id="52704"/>
    <lineage>
        <taxon>Bacteria</taxon>
        <taxon>Bacillati</taxon>
        <taxon>Bacillota</taxon>
        <taxon>Clostridia</taxon>
        <taxon>Eubacteriales</taxon>
        <taxon>Clostridiaceae</taxon>
        <taxon>Clostridium</taxon>
    </lineage>
</organism>
<protein>
    <recommendedName>
        <fullName evidence="4">ABC-2 family transporter protein</fullName>
    </recommendedName>
</protein>
<gene>
    <name evidence="2" type="ORF">CLVI_15930</name>
</gene>
<comment type="caution">
    <text evidence="2">The sequence shown here is derived from an EMBL/GenBank/DDBJ whole genome shotgun (WGS) entry which is preliminary data.</text>
</comment>
<feature type="transmembrane region" description="Helical" evidence="1">
    <location>
        <begin position="50"/>
        <end position="75"/>
    </location>
</feature>
<dbReference type="RefSeq" id="WP_106059584.1">
    <property type="nucleotide sequence ID" value="NZ_PVXQ01000014.1"/>
</dbReference>
<evidence type="ECO:0000256" key="1">
    <source>
        <dbReference type="SAM" id="Phobius"/>
    </source>
</evidence>